<name>A0A8S9MZX9_BRACR</name>
<dbReference type="Proteomes" id="UP000712600">
    <property type="component" value="Unassembled WGS sequence"/>
</dbReference>
<comment type="caution">
    <text evidence="1">The sequence shown here is derived from an EMBL/GenBank/DDBJ whole genome shotgun (WGS) entry which is preliminary data.</text>
</comment>
<sequence>MVRGDAPARSSDLKTSVSWLNDTVKGIRELRLNQNGVKASSREMDECLGSWARRWSSSISSGKLKDSSVSVHQLEELEGVAHSAGAS</sequence>
<protein>
    <submittedName>
        <fullName evidence="1">Uncharacterized protein</fullName>
    </submittedName>
</protein>
<organism evidence="1 2">
    <name type="scientific">Brassica cretica</name>
    <name type="common">Mustard</name>
    <dbReference type="NCBI Taxonomy" id="69181"/>
    <lineage>
        <taxon>Eukaryota</taxon>
        <taxon>Viridiplantae</taxon>
        <taxon>Streptophyta</taxon>
        <taxon>Embryophyta</taxon>
        <taxon>Tracheophyta</taxon>
        <taxon>Spermatophyta</taxon>
        <taxon>Magnoliopsida</taxon>
        <taxon>eudicotyledons</taxon>
        <taxon>Gunneridae</taxon>
        <taxon>Pentapetalae</taxon>
        <taxon>rosids</taxon>
        <taxon>malvids</taxon>
        <taxon>Brassicales</taxon>
        <taxon>Brassicaceae</taxon>
        <taxon>Brassiceae</taxon>
        <taxon>Brassica</taxon>
    </lineage>
</organism>
<reference evidence="1" key="1">
    <citation type="submission" date="2019-12" db="EMBL/GenBank/DDBJ databases">
        <title>Genome sequencing and annotation of Brassica cretica.</title>
        <authorList>
            <person name="Studholme D.J."/>
            <person name="Sarris P."/>
        </authorList>
    </citation>
    <scope>NUCLEOTIDE SEQUENCE</scope>
    <source>
        <strain evidence="1">PFS-109/04</strain>
        <tissue evidence="1">Leaf</tissue>
    </source>
</reference>
<evidence type="ECO:0000313" key="2">
    <source>
        <dbReference type="Proteomes" id="UP000712600"/>
    </source>
</evidence>
<gene>
    <name evidence="1" type="ORF">F2Q69_00053536</name>
</gene>
<dbReference type="EMBL" id="QGKX02002183">
    <property type="protein sequence ID" value="KAF3487268.1"/>
    <property type="molecule type" value="Genomic_DNA"/>
</dbReference>
<accession>A0A8S9MZX9</accession>
<proteinExistence type="predicted"/>
<evidence type="ECO:0000313" key="1">
    <source>
        <dbReference type="EMBL" id="KAF3487268.1"/>
    </source>
</evidence>
<dbReference type="AlphaFoldDB" id="A0A8S9MZX9"/>